<keyword evidence="3" id="KW-0820">tRNA-binding</keyword>
<evidence type="ECO:0000256" key="5">
    <source>
        <dbReference type="ARBA" id="ARBA00022737"/>
    </source>
</evidence>
<dbReference type="PROSITE" id="PS50893">
    <property type="entry name" value="ABC_TRANSPORTER_2"/>
    <property type="match status" value="2"/>
</dbReference>
<dbReference type="GO" id="GO:0016887">
    <property type="term" value="F:ATP hydrolysis activity"/>
    <property type="evidence" value="ECO:0007669"/>
    <property type="project" value="InterPro"/>
</dbReference>
<evidence type="ECO:0000256" key="3">
    <source>
        <dbReference type="ARBA" id="ARBA00022555"/>
    </source>
</evidence>
<feature type="coiled-coil region" evidence="12">
    <location>
        <begin position="568"/>
        <end position="619"/>
    </location>
</feature>
<dbReference type="InterPro" id="IPR037118">
    <property type="entry name" value="Val-tRNA_synth_C_sf"/>
</dbReference>
<dbReference type="Proteomes" id="UP000824099">
    <property type="component" value="Unassembled WGS sequence"/>
</dbReference>
<comment type="caution">
    <text evidence="14">The sequence shown here is derived from an EMBL/GenBank/DDBJ whole genome shotgun (WGS) entry which is preliminary data.</text>
</comment>
<evidence type="ECO:0000256" key="9">
    <source>
        <dbReference type="ARBA" id="ARBA00022845"/>
    </source>
</evidence>
<dbReference type="InterPro" id="IPR032781">
    <property type="entry name" value="ABC_tran_Xtn"/>
</dbReference>
<reference evidence="14" key="1">
    <citation type="submission" date="2020-10" db="EMBL/GenBank/DDBJ databases">
        <authorList>
            <person name="Gilroy R."/>
        </authorList>
    </citation>
    <scope>NUCLEOTIDE SEQUENCE</scope>
    <source>
        <strain evidence="14">CHK160-1198</strain>
    </source>
</reference>
<name>A0A9D1MQH1_9FIRM</name>
<dbReference type="CDD" id="cd03221">
    <property type="entry name" value="ABCF_EF-3"/>
    <property type="match status" value="2"/>
</dbReference>
<evidence type="ECO:0000313" key="14">
    <source>
        <dbReference type="EMBL" id="HIU64547.1"/>
    </source>
</evidence>
<evidence type="ECO:0000256" key="1">
    <source>
        <dbReference type="ARBA" id="ARBA00005868"/>
    </source>
</evidence>
<sequence length="633" mass="72130">MIIAIDKLSHTYGERILYENVSFTIEAEDKIGVIGVNGSGKSTLLKDIANLSAEAEGSITKPAQTIIEYLPQNPEMLVGATIMEQVFAGDSLLMQTLRAYEKSLRLAQQGPQNSEVEKQLLAAQNAMDDLYAWNLESEAQNILTKLGITDFNQAVSELSGGQQKRVALAGVLIRPCHLLILDEPTNHMDNETIAWLEQYLAKRKGALLMVTHDRYFFDRVVNRTLEIDRGKVYLYSGNYSLFLTKRAERRQEEASAFKKLSNIYKKELAWVERGAEARRTKQKYRLEQFQSIEEEVKSKRSEEELTLSSVSSRLGKSIIECQNLTLSYDNHKLFEDFSYNFLRNDRIGIVGANGSGKTSFLRILAGKLLPDRGEVKIGQTVKIGFFEQHTEFIDEKQRVIEYISETGNYVEVQKGVELSASQLLERFLFPTEVQWLPVEKLSGGEKRRLHLLKILMGAPNVLLLDEPTNDLDIPTLSVLEDYLDEFEGVVVAVSHDRYFLDRFARKTFAFSGDGHIQEFIGGYADYAALKATDNAEQDKVKEGKKKVAVSVKPESMTRKMTYKEKYEYAEIENKITEVELRLKGIEQEILASASDFVHLTELTMRQQEEEKQLTELMERWEYLVLLAEETGQE</sequence>
<keyword evidence="9" id="KW-0810">Translation regulation</keyword>
<evidence type="ECO:0000256" key="12">
    <source>
        <dbReference type="SAM" id="Coils"/>
    </source>
</evidence>
<dbReference type="FunFam" id="3.40.50.300:FF:000183">
    <property type="entry name" value="ABC transporter ATP-binding protein yjjK"/>
    <property type="match status" value="1"/>
</dbReference>
<dbReference type="InterPro" id="IPR003593">
    <property type="entry name" value="AAA+_ATPase"/>
</dbReference>
<dbReference type="Pfam" id="PF12848">
    <property type="entry name" value="ABC_tran_Xtn"/>
    <property type="match status" value="1"/>
</dbReference>
<evidence type="ECO:0000256" key="4">
    <source>
        <dbReference type="ARBA" id="ARBA00022730"/>
    </source>
</evidence>
<dbReference type="EMBL" id="DVNI01000096">
    <property type="protein sequence ID" value="HIU64547.1"/>
    <property type="molecule type" value="Genomic_DNA"/>
</dbReference>
<evidence type="ECO:0000256" key="11">
    <source>
        <dbReference type="ARBA" id="ARBA00022917"/>
    </source>
</evidence>
<protein>
    <submittedName>
        <fullName evidence="14">ABC-F family ATP-binding cassette domain-containing protein</fullName>
    </submittedName>
</protein>
<dbReference type="InterPro" id="IPR017871">
    <property type="entry name" value="ABC_transporter-like_CS"/>
</dbReference>
<feature type="domain" description="ABC transporter" evidence="13">
    <location>
        <begin position="3"/>
        <end position="254"/>
    </location>
</feature>
<evidence type="ECO:0000313" key="15">
    <source>
        <dbReference type="Proteomes" id="UP000824099"/>
    </source>
</evidence>
<dbReference type="InterPro" id="IPR032524">
    <property type="entry name" value="ABC_tran_C"/>
</dbReference>
<feature type="domain" description="ABC transporter" evidence="13">
    <location>
        <begin position="319"/>
        <end position="538"/>
    </location>
</feature>
<evidence type="ECO:0000256" key="10">
    <source>
        <dbReference type="ARBA" id="ARBA00022884"/>
    </source>
</evidence>
<dbReference type="SUPFAM" id="SSF52540">
    <property type="entry name" value="P-loop containing nucleoside triphosphate hydrolases"/>
    <property type="match status" value="2"/>
</dbReference>
<dbReference type="GO" id="GO:0019843">
    <property type="term" value="F:rRNA binding"/>
    <property type="evidence" value="ECO:0007669"/>
    <property type="project" value="UniProtKB-KW"/>
</dbReference>
<keyword evidence="7" id="KW-0378">Hydrolase</keyword>
<dbReference type="InterPro" id="IPR051309">
    <property type="entry name" value="ABCF_ATPase"/>
</dbReference>
<dbReference type="InterPro" id="IPR003439">
    <property type="entry name" value="ABC_transporter-like_ATP-bd"/>
</dbReference>
<dbReference type="Gene3D" id="1.10.287.380">
    <property type="entry name" value="Valyl-tRNA synthetase, C-terminal domain"/>
    <property type="match status" value="1"/>
</dbReference>
<keyword evidence="2" id="KW-0963">Cytoplasm</keyword>
<dbReference type="FunFam" id="3.40.50.300:FF:000011">
    <property type="entry name" value="Putative ABC transporter ATP-binding component"/>
    <property type="match status" value="1"/>
</dbReference>
<dbReference type="GO" id="GO:0000049">
    <property type="term" value="F:tRNA binding"/>
    <property type="evidence" value="ECO:0007669"/>
    <property type="project" value="UniProtKB-KW"/>
</dbReference>
<keyword evidence="8 14" id="KW-0067">ATP-binding</keyword>
<accession>A0A9D1MQH1</accession>
<dbReference type="PROSITE" id="PS00211">
    <property type="entry name" value="ABC_TRANSPORTER_1"/>
    <property type="match status" value="1"/>
</dbReference>
<dbReference type="Pfam" id="PF16326">
    <property type="entry name" value="ABC_tran_CTD"/>
    <property type="match status" value="1"/>
</dbReference>
<evidence type="ECO:0000256" key="7">
    <source>
        <dbReference type="ARBA" id="ARBA00022801"/>
    </source>
</evidence>
<comment type="similarity">
    <text evidence="1">Belongs to the ABC transporter superfamily. ABCF family. Translational throttle EttA subfamily.</text>
</comment>
<proteinExistence type="inferred from homology"/>
<dbReference type="Pfam" id="PF00005">
    <property type="entry name" value="ABC_tran"/>
    <property type="match status" value="2"/>
</dbReference>
<evidence type="ECO:0000256" key="8">
    <source>
        <dbReference type="ARBA" id="ARBA00022840"/>
    </source>
</evidence>
<gene>
    <name evidence="14" type="ORF">IAB06_05900</name>
</gene>
<dbReference type="PANTHER" id="PTHR42855">
    <property type="entry name" value="ABC TRANSPORTER ATP-BINDING SUBUNIT"/>
    <property type="match status" value="1"/>
</dbReference>
<evidence type="ECO:0000259" key="13">
    <source>
        <dbReference type="PROSITE" id="PS50893"/>
    </source>
</evidence>
<keyword evidence="12" id="KW-0175">Coiled coil</keyword>
<dbReference type="GO" id="GO:0006417">
    <property type="term" value="P:regulation of translation"/>
    <property type="evidence" value="ECO:0007669"/>
    <property type="project" value="UniProtKB-KW"/>
</dbReference>
<evidence type="ECO:0000256" key="2">
    <source>
        <dbReference type="ARBA" id="ARBA00022490"/>
    </source>
</evidence>
<dbReference type="GO" id="GO:0005524">
    <property type="term" value="F:ATP binding"/>
    <property type="evidence" value="ECO:0007669"/>
    <property type="project" value="UniProtKB-KW"/>
</dbReference>
<keyword evidence="11" id="KW-0648">Protein biosynthesis</keyword>
<keyword evidence="6" id="KW-0547">Nucleotide-binding</keyword>
<dbReference type="PANTHER" id="PTHR42855:SF1">
    <property type="entry name" value="ABC TRANSPORTER DOMAIN-CONTAINING PROTEIN"/>
    <property type="match status" value="1"/>
</dbReference>
<dbReference type="GO" id="GO:0003677">
    <property type="term" value="F:DNA binding"/>
    <property type="evidence" value="ECO:0007669"/>
    <property type="project" value="InterPro"/>
</dbReference>
<dbReference type="InterPro" id="IPR027417">
    <property type="entry name" value="P-loop_NTPase"/>
</dbReference>
<dbReference type="SMART" id="SM00382">
    <property type="entry name" value="AAA"/>
    <property type="match status" value="2"/>
</dbReference>
<keyword evidence="4" id="KW-0699">rRNA-binding</keyword>
<keyword evidence="5" id="KW-0677">Repeat</keyword>
<dbReference type="GO" id="GO:0006412">
    <property type="term" value="P:translation"/>
    <property type="evidence" value="ECO:0007669"/>
    <property type="project" value="UniProtKB-KW"/>
</dbReference>
<keyword evidence="10" id="KW-0694">RNA-binding</keyword>
<dbReference type="Gene3D" id="3.40.50.300">
    <property type="entry name" value="P-loop containing nucleotide triphosphate hydrolases"/>
    <property type="match status" value="2"/>
</dbReference>
<reference evidence="14" key="2">
    <citation type="journal article" date="2021" name="PeerJ">
        <title>Extensive microbial diversity within the chicken gut microbiome revealed by metagenomics and culture.</title>
        <authorList>
            <person name="Gilroy R."/>
            <person name="Ravi A."/>
            <person name="Getino M."/>
            <person name="Pursley I."/>
            <person name="Horton D.L."/>
            <person name="Alikhan N.F."/>
            <person name="Baker D."/>
            <person name="Gharbi K."/>
            <person name="Hall N."/>
            <person name="Watson M."/>
            <person name="Adriaenssens E.M."/>
            <person name="Foster-Nyarko E."/>
            <person name="Jarju S."/>
            <person name="Secka A."/>
            <person name="Antonio M."/>
            <person name="Oren A."/>
            <person name="Chaudhuri R.R."/>
            <person name="La Ragione R."/>
            <person name="Hildebrand F."/>
            <person name="Pallen M.J."/>
        </authorList>
    </citation>
    <scope>NUCLEOTIDE SEQUENCE</scope>
    <source>
        <strain evidence="14">CHK160-1198</strain>
    </source>
</reference>
<organism evidence="14 15">
    <name type="scientific">Candidatus Avacidaminococcus intestinavium</name>
    <dbReference type="NCBI Taxonomy" id="2840684"/>
    <lineage>
        <taxon>Bacteria</taxon>
        <taxon>Bacillati</taxon>
        <taxon>Bacillota</taxon>
        <taxon>Negativicutes</taxon>
        <taxon>Acidaminococcales</taxon>
        <taxon>Acidaminococcaceae</taxon>
        <taxon>Acidaminococcaceae incertae sedis</taxon>
        <taxon>Candidatus Avacidaminococcus</taxon>
    </lineage>
</organism>
<dbReference type="AlphaFoldDB" id="A0A9D1MQH1"/>
<evidence type="ECO:0000256" key="6">
    <source>
        <dbReference type="ARBA" id="ARBA00022741"/>
    </source>
</evidence>